<feature type="region of interest" description="Disordered" evidence="4">
    <location>
        <begin position="1"/>
        <end position="31"/>
    </location>
</feature>
<dbReference type="GO" id="GO:0061630">
    <property type="term" value="F:ubiquitin protein ligase activity"/>
    <property type="evidence" value="ECO:0007669"/>
    <property type="project" value="TreeGrafter"/>
</dbReference>
<dbReference type="SUPFAM" id="SSF57850">
    <property type="entry name" value="RING/U-box"/>
    <property type="match status" value="1"/>
</dbReference>
<keyword evidence="1 3" id="KW-0863">Zinc-finger</keyword>
<feature type="domain" description="RING-type" evidence="5">
    <location>
        <begin position="192"/>
        <end position="231"/>
    </location>
</feature>
<feature type="compositionally biased region" description="Acidic residues" evidence="4">
    <location>
        <begin position="76"/>
        <end position="93"/>
    </location>
</feature>
<reference evidence="6" key="1">
    <citation type="journal article" date="2015" name="PLoS Negl. Trop. Dis.">
        <title>Deep Sequencing Analysis of the Ixodes ricinus Haemocytome.</title>
        <authorList>
            <person name="Kotsyfakis M."/>
            <person name="Kopacek P."/>
            <person name="Franta Z."/>
            <person name="Pedra J.H."/>
            <person name="Ribeiro J.M."/>
        </authorList>
    </citation>
    <scope>NUCLEOTIDE SEQUENCE</scope>
</reference>
<dbReference type="PANTHER" id="PTHR13459">
    <property type="entry name" value="E3 UBIQUITIN-PROTEIN LIGASE RNF220 ISOFORM X1"/>
    <property type="match status" value="1"/>
</dbReference>
<dbReference type="AlphaFoldDB" id="A0A090XF68"/>
<dbReference type="InterPro" id="IPR040178">
    <property type="entry name" value="RNF220_RING"/>
</dbReference>
<dbReference type="GO" id="GO:0008270">
    <property type="term" value="F:zinc ion binding"/>
    <property type="evidence" value="ECO:0007669"/>
    <property type="project" value="UniProtKB-KW"/>
</dbReference>
<evidence type="ECO:0000256" key="1">
    <source>
        <dbReference type="ARBA" id="ARBA00022771"/>
    </source>
</evidence>
<sequence>LQGSPDQLAEHVDRCLARGGGDDEDESVDAEGSFDEYEWAGQSRLRATALLEGGFRAAGWVTSGGSSSSVSRRDAADEDDDQEDLDVDGDDCDTFGQAQYTEADLIPLESDEPAEERDRQRLRQALISPNQRGPGSTVEETRRDTTEDDKSTSSEETQPGDGGGALSQVVMSLRERVRQLEQQHQSANLTKCLICMEPYTVPVVSVCCWHVHCQDCWLKTLGAKKLCPQCNSITAAADLRRIYLSRPRSHLEPQTSGTSSLSASFQPTSCHVPESTPAQTHHQPIPMGTLCFIQPIPIETLCFSQPIPVETSCFIESHTRRRIELCGSAGAQRRAPRLTARLATMASGFTVGWLSSEGRYFPVRTRTPRKPAL</sequence>
<feature type="compositionally biased region" description="Basic and acidic residues" evidence="4">
    <location>
        <begin position="139"/>
        <end position="153"/>
    </location>
</feature>
<dbReference type="InterPro" id="IPR031824">
    <property type="entry name" value="RNF220_mid"/>
</dbReference>
<name>A0A090XF68_IXORI</name>
<dbReference type="InterPro" id="IPR013083">
    <property type="entry name" value="Znf_RING/FYVE/PHD"/>
</dbReference>
<feature type="region of interest" description="Disordered" evidence="4">
    <location>
        <begin position="124"/>
        <end position="165"/>
    </location>
</feature>
<dbReference type="PROSITE" id="PS50089">
    <property type="entry name" value="ZF_RING_2"/>
    <property type="match status" value="1"/>
</dbReference>
<feature type="region of interest" description="Disordered" evidence="4">
    <location>
        <begin position="100"/>
        <end position="119"/>
    </location>
</feature>
<keyword evidence="2" id="KW-0862">Zinc</keyword>
<protein>
    <submittedName>
        <fullName evidence="6">Putative e3 ubiquitin-protein ligase</fullName>
    </submittedName>
</protein>
<evidence type="ECO:0000256" key="3">
    <source>
        <dbReference type="PROSITE-ProRule" id="PRU00175"/>
    </source>
</evidence>
<proteinExistence type="evidence at transcript level"/>
<evidence type="ECO:0000256" key="2">
    <source>
        <dbReference type="ARBA" id="ARBA00022833"/>
    </source>
</evidence>
<keyword evidence="1 3" id="KW-0479">Metal-binding</keyword>
<feature type="non-terminal residue" evidence="6">
    <location>
        <position position="1"/>
    </location>
</feature>
<accession>A0A090XF68</accession>
<evidence type="ECO:0000313" key="6">
    <source>
        <dbReference type="EMBL" id="JAC94093.1"/>
    </source>
</evidence>
<evidence type="ECO:0000259" key="5">
    <source>
        <dbReference type="PROSITE" id="PS50089"/>
    </source>
</evidence>
<dbReference type="Pfam" id="PF13923">
    <property type="entry name" value="zf-C3HC4_2"/>
    <property type="match status" value="1"/>
</dbReference>
<dbReference type="InterPro" id="IPR052443">
    <property type="entry name" value="E3_ubiq-ligase_RNF220-like"/>
</dbReference>
<feature type="region of interest" description="Disordered" evidence="4">
    <location>
        <begin position="57"/>
        <end position="95"/>
    </location>
</feature>
<organism evidence="6">
    <name type="scientific">Ixodes ricinus</name>
    <name type="common">Common tick</name>
    <name type="synonym">Acarus ricinus</name>
    <dbReference type="NCBI Taxonomy" id="34613"/>
    <lineage>
        <taxon>Eukaryota</taxon>
        <taxon>Metazoa</taxon>
        <taxon>Ecdysozoa</taxon>
        <taxon>Arthropoda</taxon>
        <taxon>Chelicerata</taxon>
        <taxon>Arachnida</taxon>
        <taxon>Acari</taxon>
        <taxon>Parasitiformes</taxon>
        <taxon>Ixodida</taxon>
        <taxon>Ixodoidea</taxon>
        <taxon>Ixodidae</taxon>
        <taxon>Ixodinae</taxon>
        <taxon>Ixodes</taxon>
    </lineage>
</organism>
<dbReference type="Pfam" id="PF15926">
    <property type="entry name" value="RNF220"/>
    <property type="match status" value="1"/>
</dbReference>
<dbReference type="PANTHER" id="PTHR13459:SF1">
    <property type="entry name" value="E3 UBIQUITIN-PROTEIN LIGASE RNF220 ISOFORM X1"/>
    <property type="match status" value="1"/>
</dbReference>
<dbReference type="EMBL" id="GBIH01000617">
    <property type="protein sequence ID" value="JAC94093.1"/>
    <property type="molecule type" value="mRNA"/>
</dbReference>
<dbReference type="Gene3D" id="3.30.40.10">
    <property type="entry name" value="Zinc/RING finger domain, C3HC4 (zinc finger)"/>
    <property type="match status" value="1"/>
</dbReference>
<dbReference type="InterPro" id="IPR001841">
    <property type="entry name" value="Znf_RING"/>
</dbReference>
<dbReference type="GO" id="GO:0016567">
    <property type="term" value="P:protein ubiquitination"/>
    <property type="evidence" value="ECO:0007669"/>
    <property type="project" value="TreeGrafter"/>
</dbReference>
<feature type="compositionally biased region" description="Acidic residues" evidence="4">
    <location>
        <begin position="22"/>
        <end position="31"/>
    </location>
</feature>
<evidence type="ECO:0000256" key="4">
    <source>
        <dbReference type="SAM" id="MobiDB-lite"/>
    </source>
</evidence>
<dbReference type="CDD" id="cd16563">
    <property type="entry name" value="RING-HC_RNF220"/>
    <property type="match status" value="1"/>
</dbReference>